<evidence type="ECO:0000256" key="6">
    <source>
        <dbReference type="ARBA" id="ARBA00023136"/>
    </source>
</evidence>
<keyword evidence="4 7" id="KW-0812">Transmembrane</keyword>
<evidence type="ECO:0000256" key="3">
    <source>
        <dbReference type="ARBA" id="ARBA00022475"/>
    </source>
</evidence>
<dbReference type="AlphaFoldDB" id="A0A951UNW2"/>
<feature type="transmembrane region" description="Helical" evidence="7">
    <location>
        <begin position="317"/>
        <end position="339"/>
    </location>
</feature>
<keyword evidence="5 7" id="KW-1133">Transmembrane helix</keyword>
<dbReference type="EMBL" id="JAHHHD010000018">
    <property type="protein sequence ID" value="MBW4660199.1"/>
    <property type="molecule type" value="Genomic_DNA"/>
</dbReference>
<keyword evidence="6 7" id="KW-0472">Membrane</keyword>
<name>A0A951UNW2_9CYAN</name>
<comment type="caution">
    <text evidence="8">The sequence shown here is derived from an EMBL/GenBank/DDBJ whole genome shotgun (WGS) entry which is preliminary data.</text>
</comment>
<reference evidence="8" key="2">
    <citation type="journal article" date="2022" name="Microbiol. Resour. Announc.">
        <title>Metagenome Sequencing to Explore Phylogenomics of Terrestrial Cyanobacteria.</title>
        <authorList>
            <person name="Ward R.D."/>
            <person name="Stajich J.E."/>
            <person name="Johansen J.R."/>
            <person name="Huntemann M."/>
            <person name="Clum A."/>
            <person name="Foster B."/>
            <person name="Foster B."/>
            <person name="Roux S."/>
            <person name="Palaniappan K."/>
            <person name="Varghese N."/>
            <person name="Mukherjee S."/>
            <person name="Reddy T.B.K."/>
            <person name="Daum C."/>
            <person name="Copeland A."/>
            <person name="Chen I.A."/>
            <person name="Ivanova N.N."/>
            <person name="Kyrpides N.C."/>
            <person name="Shapiro N."/>
            <person name="Eloe-Fadrosh E.A."/>
            <person name="Pietrasiak N."/>
        </authorList>
    </citation>
    <scope>NUCLEOTIDE SEQUENCE</scope>
    <source>
        <strain evidence="8">UHER 2000/2452</strain>
    </source>
</reference>
<dbReference type="PANTHER" id="PTHR34184">
    <property type="entry name" value="UPF0718 PROTEIN YCGR"/>
    <property type="match status" value="1"/>
</dbReference>
<feature type="transmembrane region" description="Helical" evidence="7">
    <location>
        <begin position="85"/>
        <end position="104"/>
    </location>
</feature>
<sequence length="340" mass="36673">MNQLNNTLTLFFSLLVEAFPFLILGVLFSSALLLFVDERRLIAAVPRNPLLAALMGSLIGCLFPVCECGNVPVARRLIVQGAPSAMAIGFLLAAPTVNPIVFWATWTAFRDQPEIVFLRVGLTLLITTIIGWVFSTQKDIRPLLQPAVARAVRPGEKGDRVSFQNSGAGKPTLLQSGTFILGEVGQPLRLDAFSGTASMSSARPLPEKLRLMLDNVVQELRELGGVLVIGTAIAAIVQTTFPREMILSLGQSPVTSVVAMMILACVVSICSTVDAFFALSFASSFTSGALLAFLVFGPMFDLKNIALLASVFRPKPIIYLFALAALLTFLFTLLINIYFS</sequence>
<keyword evidence="3" id="KW-1003">Cell membrane</keyword>
<feature type="transmembrane region" description="Helical" evidence="7">
    <location>
        <begin position="275"/>
        <end position="296"/>
    </location>
</feature>
<comment type="similarity">
    <text evidence="2">Belongs to the UPF0718 family.</text>
</comment>
<dbReference type="PANTHER" id="PTHR34184:SF4">
    <property type="entry name" value="UPF0718 PROTEIN YCGR"/>
    <property type="match status" value="1"/>
</dbReference>
<dbReference type="GO" id="GO:0005886">
    <property type="term" value="C:plasma membrane"/>
    <property type="evidence" value="ECO:0007669"/>
    <property type="project" value="UniProtKB-SubCell"/>
</dbReference>
<feature type="transmembrane region" description="Helical" evidence="7">
    <location>
        <begin position="223"/>
        <end position="241"/>
    </location>
</feature>
<evidence type="ECO:0000256" key="4">
    <source>
        <dbReference type="ARBA" id="ARBA00022692"/>
    </source>
</evidence>
<evidence type="ECO:0000256" key="5">
    <source>
        <dbReference type="ARBA" id="ARBA00022989"/>
    </source>
</evidence>
<evidence type="ECO:0000313" key="9">
    <source>
        <dbReference type="Proteomes" id="UP000757435"/>
    </source>
</evidence>
<dbReference type="InterPro" id="IPR005524">
    <property type="entry name" value="DUF318"/>
</dbReference>
<evidence type="ECO:0000256" key="7">
    <source>
        <dbReference type="SAM" id="Phobius"/>
    </source>
</evidence>
<comment type="subcellular location">
    <subcellularLocation>
        <location evidence="1">Cell membrane</location>
        <topology evidence="1">Multi-pass membrane protein</topology>
    </subcellularLocation>
</comment>
<evidence type="ECO:0000256" key="1">
    <source>
        <dbReference type="ARBA" id="ARBA00004651"/>
    </source>
</evidence>
<evidence type="ECO:0000256" key="2">
    <source>
        <dbReference type="ARBA" id="ARBA00006386"/>
    </source>
</evidence>
<proteinExistence type="inferred from homology"/>
<accession>A0A951UNW2</accession>
<gene>
    <name evidence="8" type="ORF">KME15_16105</name>
</gene>
<dbReference type="Pfam" id="PF03773">
    <property type="entry name" value="ArsP_1"/>
    <property type="match status" value="1"/>
</dbReference>
<reference evidence="8" key="1">
    <citation type="submission" date="2021-05" db="EMBL/GenBank/DDBJ databases">
        <authorList>
            <person name="Pietrasiak N."/>
            <person name="Ward R."/>
            <person name="Stajich J.E."/>
            <person name="Kurbessoian T."/>
        </authorList>
    </citation>
    <scope>NUCLEOTIDE SEQUENCE</scope>
    <source>
        <strain evidence="8">UHER 2000/2452</strain>
    </source>
</reference>
<feature type="transmembrane region" description="Helical" evidence="7">
    <location>
        <begin position="253"/>
        <end position="269"/>
    </location>
</feature>
<feature type="transmembrane region" description="Helical" evidence="7">
    <location>
        <begin position="48"/>
        <end position="65"/>
    </location>
</feature>
<feature type="transmembrane region" description="Helical" evidence="7">
    <location>
        <begin position="116"/>
        <end position="134"/>
    </location>
</feature>
<feature type="transmembrane region" description="Helical" evidence="7">
    <location>
        <begin position="12"/>
        <end position="36"/>
    </location>
</feature>
<evidence type="ECO:0000313" key="8">
    <source>
        <dbReference type="EMBL" id="MBW4660199.1"/>
    </source>
</evidence>
<protein>
    <submittedName>
        <fullName evidence="8">Permease</fullName>
    </submittedName>
</protein>
<organism evidence="8 9">
    <name type="scientific">Drouetiella hepatica Uher 2000/2452</name>
    <dbReference type="NCBI Taxonomy" id="904376"/>
    <lineage>
        <taxon>Bacteria</taxon>
        <taxon>Bacillati</taxon>
        <taxon>Cyanobacteriota</taxon>
        <taxon>Cyanophyceae</taxon>
        <taxon>Oculatellales</taxon>
        <taxon>Oculatellaceae</taxon>
        <taxon>Drouetiella</taxon>
    </lineage>
</organism>
<dbReference type="InterPro" id="IPR052923">
    <property type="entry name" value="UPF0718"/>
</dbReference>
<dbReference type="Proteomes" id="UP000757435">
    <property type="component" value="Unassembled WGS sequence"/>
</dbReference>